<dbReference type="EMBL" id="CP001619">
    <property type="protein sequence ID" value="ACT92053.1"/>
    <property type="molecule type" value="Genomic_DNA"/>
</dbReference>
<dbReference type="Gene3D" id="2.170.130.10">
    <property type="entry name" value="TonB-dependent receptor, plug domain"/>
    <property type="match status" value="1"/>
</dbReference>
<dbReference type="InterPro" id="IPR037066">
    <property type="entry name" value="Plug_dom_sf"/>
</dbReference>
<feature type="domain" description="TonB-dependent receptor-like beta-barrel" evidence="10">
    <location>
        <begin position="469"/>
        <end position="855"/>
    </location>
</feature>
<evidence type="ECO:0000259" key="10">
    <source>
        <dbReference type="Pfam" id="PF00593"/>
    </source>
</evidence>
<keyword evidence="4 8" id="KW-0812">Transmembrane</keyword>
<keyword evidence="12" id="KW-0675">Receptor</keyword>
<keyword evidence="2 8" id="KW-0813">Transport</keyword>
<keyword evidence="5 9" id="KW-0798">TonB box</keyword>
<sequence length="1050" mass="113813">MHDCLLNRNALARIAGICGLPVLLLAAAPHDAIAGRAPIADYNSRHRAAPVAEVEITGKVTGEDGEGLPGASVLVKSTTTGTITDADGNFKLRVADGANAVLVISLVGYVSQEIPVGTQKVIDVLLKTDNKVLEEVVVVGYGTQRQEAVTGSVVSVSGDIMRQVPSSNLSQALQGRVVGVEISQTSSKPGSAMQILIRGQRSLRADNNPLIVLDGIPFAGSLTDINPNSIKSLDILKDASATAIYGSRGANGVILITTNTGKRGQKAQFSYNGFHGVTTVFAKYPMMNGPEFAALRAASIQKFQNTIDESNDVNTDWQDMIYRNGMMTSHDLSVSAGTEKGSYSFGLGYYKENAVVPLQNFTRYSLQGSVDQDINKYFKVGLSTNSNFTINNGNGVPAVGMALARTPITNPYNADGSMKTIVQEQTSGPQWVPSRQRFNSLGDAYVDQTKAYGSYNTVFAEIRVPGVTGLKYRANLGLNFRQSSGGNYTGQGVFSGNVQNVSTAGINNSLTTNWAIENLLSYDKTFKKHIINAVALYSAQQNTSSNSSVGARDIPSDAFQFYNLGRADGIITVNPANQGYNQWGLLSYMGRVMYSYDDRYMLSVTYRADGSSRLASGYQWNAYPAVSAGWNISKENFMSGVTRVNLLKLRAGYGQTSNQAVNPYETLGLLATRPYNFGDDTYSTGFYVSNAPNPRLGWEFSNTVNFGVDFKLFNNRLSGTVEYYEQQTKNVLLGVGLPPTSGVGGYTANIGQTENKGIELNLNGTILENVNGWSWDIGFNIYGNRNKLVSLASGQQRDEGNWWFVGHPINSIFDYEKVGLWQADDQYRDIYEPGGNAGMIRVKYTGDYNADGAPTRAINASDRQIISMQPDFQGGFNTHVAYKGFDLGIVGAFKSGGLLNSTLYGSGGYLNNLNARSGNNVKVDYWTPENTSAKYPAPGGIGGDNPKYGSTLGYFDASYLKIRTMTLGYNLDSRQLEKLGITRLRVYFTAQNPFVMFSPYHRESGMDPETNSYGNENAAVPLSGALRRILTIGTNTPSTRNYLLGVNLTF</sequence>
<dbReference type="SUPFAM" id="SSF56935">
    <property type="entry name" value="Porins"/>
    <property type="match status" value="1"/>
</dbReference>
<feature type="domain" description="TonB-dependent receptor plug" evidence="11">
    <location>
        <begin position="146"/>
        <end position="253"/>
    </location>
</feature>
<keyword evidence="13" id="KW-1185">Reference proteome</keyword>
<dbReference type="eggNOG" id="COG1629">
    <property type="taxonomic scope" value="Bacteria"/>
</dbReference>
<dbReference type="SUPFAM" id="SSF49464">
    <property type="entry name" value="Carboxypeptidase regulatory domain-like"/>
    <property type="match status" value="1"/>
</dbReference>
<comment type="subcellular location">
    <subcellularLocation>
        <location evidence="1 8">Cell outer membrane</location>
        <topology evidence="1 8">Multi-pass membrane protein</topology>
    </subcellularLocation>
</comment>
<dbReference type="AlphaFoldDB" id="C6W280"/>
<dbReference type="Pfam" id="PF07715">
    <property type="entry name" value="Plug"/>
    <property type="match status" value="1"/>
</dbReference>
<evidence type="ECO:0000256" key="4">
    <source>
        <dbReference type="ARBA" id="ARBA00022692"/>
    </source>
</evidence>
<accession>C6W280</accession>
<dbReference type="OrthoDB" id="9768177at2"/>
<keyword evidence="3 8" id="KW-1134">Transmembrane beta strand</keyword>
<dbReference type="InterPro" id="IPR008969">
    <property type="entry name" value="CarboxyPept-like_regulatory"/>
</dbReference>
<evidence type="ECO:0000256" key="3">
    <source>
        <dbReference type="ARBA" id="ARBA00022452"/>
    </source>
</evidence>
<dbReference type="InterPro" id="IPR039426">
    <property type="entry name" value="TonB-dep_rcpt-like"/>
</dbReference>
<evidence type="ECO:0000259" key="11">
    <source>
        <dbReference type="Pfam" id="PF07715"/>
    </source>
</evidence>
<dbReference type="Proteomes" id="UP000002011">
    <property type="component" value="Chromosome"/>
</dbReference>
<reference evidence="12 13" key="1">
    <citation type="journal article" date="2009" name="Stand. Genomic Sci.">
        <title>Complete genome sequence of Dyadobacter fermentans type strain (NS114).</title>
        <authorList>
            <person name="Lang E."/>
            <person name="Lapidus A."/>
            <person name="Chertkov O."/>
            <person name="Brettin T."/>
            <person name="Detter J.C."/>
            <person name="Han C."/>
            <person name="Copeland A."/>
            <person name="Glavina Del Rio T."/>
            <person name="Nolan M."/>
            <person name="Chen F."/>
            <person name="Lucas S."/>
            <person name="Tice H."/>
            <person name="Cheng J.F."/>
            <person name="Land M."/>
            <person name="Hauser L."/>
            <person name="Chang Y.J."/>
            <person name="Jeffries C.D."/>
            <person name="Kopitz M."/>
            <person name="Bruce D."/>
            <person name="Goodwin L."/>
            <person name="Pitluck S."/>
            <person name="Ovchinnikova G."/>
            <person name="Pati A."/>
            <person name="Ivanova N."/>
            <person name="Mavrommatis K."/>
            <person name="Chen A."/>
            <person name="Palaniappan K."/>
            <person name="Chain P."/>
            <person name="Bristow J."/>
            <person name="Eisen J.A."/>
            <person name="Markowitz V."/>
            <person name="Hugenholtz P."/>
            <person name="Goker M."/>
            <person name="Rohde M."/>
            <person name="Kyrpides N.C."/>
            <person name="Klenk H.P."/>
        </authorList>
    </citation>
    <scope>NUCLEOTIDE SEQUENCE [LARGE SCALE GENOMIC DNA]</scope>
    <source>
        <strain evidence="13">ATCC 700827 / DSM 18053 / CIP 107007 / KCTC 52180 / NS114</strain>
    </source>
</reference>
<organism evidence="12 13">
    <name type="scientific">Dyadobacter fermentans (strain ATCC 700827 / DSM 18053 / CIP 107007 / KCTC 52180 / NS114)</name>
    <dbReference type="NCBI Taxonomy" id="471854"/>
    <lineage>
        <taxon>Bacteria</taxon>
        <taxon>Pseudomonadati</taxon>
        <taxon>Bacteroidota</taxon>
        <taxon>Cytophagia</taxon>
        <taxon>Cytophagales</taxon>
        <taxon>Spirosomataceae</taxon>
        <taxon>Dyadobacter</taxon>
    </lineage>
</organism>
<dbReference type="InterPro" id="IPR012910">
    <property type="entry name" value="Plug_dom"/>
</dbReference>
<dbReference type="InterPro" id="IPR000531">
    <property type="entry name" value="Beta-barrel_TonB"/>
</dbReference>
<evidence type="ECO:0000313" key="12">
    <source>
        <dbReference type="EMBL" id="ACT92053.1"/>
    </source>
</evidence>
<dbReference type="InterPro" id="IPR036942">
    <property type="entry name" value="Beta-barrel_TonB_sf"/>
</dbReference>
<dbReference type="InterPro" id="IPR023996">
    <property type="entry name" value="TonB-dep_OMP_SusC/RagA"/>
</dbReference>
<evidence type="ECO:0000256" key="9">
    <source>
        <dbReference type="RuleBase" id="RU003357"/>
    </source>
</evidence>
<dbReference type="Gene3D" id="2.40.170.20">
    <property type="entry name" value="TonB-dependent receptor, beta-barrel domain"/>
    <property type="match status" value="1"/>
</dbReference>
<name>C6W280_DYAFD</name>
<evidence type="ECO:0000313" key="13">
    <source>
        <dbReference type="Proteomes" id="UP000002011"/>
    </source>
</evidence>
<evidence type="ECO:0000256" key="1">
    <source>
        <dbReference type="ARBA" id="ARBA00004571"/>
    </source>
</evidence>
<dbReference type="RefSeq" id="WP_015810310.1">
    <property type="nucleotide sequence ID" value="NC_013037.1"/>
</dbReference>
<proteinExistence type="inferred from homology"/>
<evidence type="ECO:0000256" key="2">
    <source>
        <dbReference type="ARBA" id="ARBA00022448"/>
    </source>
</evidence>
<dbReference type="Gene3D" id="2.60.40.1120">
    <property type="entry name" value="Carboxypeptidase-like, regulatory domain"/>
    <property type="match status" value="1"/>
</dbReference>
<dbReference type="KEGG" id="dfe:Dfer_0793"/>
<evidence type="ECO:0000256" key="8">
    <source>
        <dbReference type="PROSITE-ProRule" id="PRU01360"/>
    </source>
</evidence>
<dbReference type="Pfam" id="PF00593">
    <property type="entry name" value="TonB_dep_Rec_b-barrel"/>
    <property type="match status" value="1"/>
</dbReference>
<dbReference type="HOGENOM" id="CLU_004317_0_2_10"/>
<dbReference type="Pfam" id="PF13715">
    <property type="entry name" value="CarbopepD_reg_2"/>
    <property type="match status" value="1"/>
</dbReference>
<evidence type="ECO:0000256" key="5">
    <source>
        <dbReference type="ARBA" id="ARBA00023077"/>
    </source>
</evidence>
<keyword evidence="6 8" id="KW-0472">Membrane</keyword>
<protein>
    <submittedName>
        <fullName evidence="12">TonB-dependent receptor plug</fullName>
    </submittedName>
</protein>
<gene>
    <name evidence="12" type="ordered locus">Dfer_0793</name>
</gene>
<evidence type="ECO:0000256" key="6">
    <source>
        <dbReference type="ARBA" id="ARBA00023136"/>
    </source>
</evidence>
<evidence type="ECO:0000256" key="7">
    <source>
        <dbReference type="ARBA" id="ARBA00023237"/>
    </source>
</evidence>
<dbReference type="PROSITE" id="PS52016">
    <property type="entry name" value="TONB_DEPENDENT_REC_3"/>
    <property type="match status" value="1"/>
</dbReference>
<comment type="similarity">
    <text evidence="8 9">Belongs to the TonB-dependent receptor family.</text>
</comment>
<dbReference type="STRING" id="471854.Dfer_0793"/>
<dbReference type="InterPro" id="IPR023997">
    <property type="entry name" value="TonB-dep_OMP_SusC/RagA_CS"/>
</dbReference>
<dbReference type="NCBIfam" id="TIGR04056">
    <property type="entry name" value="OMP_RagA_SusC"/>
    <property type="match status" value="1"/>
</dbReference>
<dbReference type="FunFam" id="2.170.130.10:FF:000003">
    <property type="entry name" value="SusC/RagA family TonB-linked outer membrane protein"/>
    <property type="match status" value="1"/>
</dbReference>
<dbReference type="GO" id="GO:0009279">
    <property type="term" value="C:cell outer membrane"/>
    <property type="evidence" value="ECO:0007669"/>
    <property type="project" value="UniProtKB-SubCell"/>
</dbReference>
<dbReference type="NCBIfam" id="TIGR04057">
    <property type="entry name" value="SusC_RagA_signa"/>
    <property type="match status" value="1"/>
</dbReference>
<keyword evidence="7 8" id="KW-0998">Cell outer membrane</keyword>